<dbReference type="GO" id="GO:0016887">
    <property type="term" value="F:ATP hydrolysis activity"/>
    <property type="evidence" value="ECO:0007669"/>
    <property type="project" value="InterPro"/>
</dbReference>
<dbReference type="GO" id="GO:0006412">
    <property type="term" value="P:translation"/>
    <property type="evidence" value="ECO:0007669"/>
    <property type="project" value="UniProtKB-KW"/>
</dbReference>
<evidence type="ECO:0000256" key="3">
    <source>
        <dbReference type="ARBA" id="ARBA00022555"/>
    </source>
</evidence>
<organism evidence="15 16">
    <name type="scientific">Prolixibacter denitrificans</name>
    <dbReference type="NCBI Taxonomy" id="1541063"/>
    <lineage>
        <taxon>Bacteria</taxon>
        <taxon>Pseudomonadati</taxon>
        <taxon>Bacteroidota</taxon>
        <taxon>Bacteroidia</taxon>
        <taxon>Marinilabiliales</taxon>
        <taxon>Prolixibacteraceae</taxon>
        <taxon>Prolixibacter</taxon>
    </lineage>
</organism>
<evidence type="ECO:0000313" key="17">
    <source>
        <dbReference type="Proteomes" id="UP000396862"/>
    </source>
</evidence>
<dbReference type="GO" id="GO:0003677">
    <property type="term" value="F:DNA binding"/>
    <property type="evidence" value="ECO:0007669"/>
    <property type="project" value="InterPro"/>
</dbReference>
<dbReference type="Gene3D" id="1.10.287.380">
    <property type="entry name" value="Valyl-tRNA synthetase, C-terminal domain"/>
    <property type="match status" value="1"/>
</dbReference>
<evidence type="ECO:0000256" key="11">
    <source>
        <dbReference type="ARBA" id="ARBA00022917"/>
    </source>
</evidence>
<protein>
    <submittedName>
        <fullName evidence="14">ABC transporter ATP-binding protein</fullName>
    </submittedName>
    <submittedName>
        <fullName evidence="15">ATP-binding cassette subfamily F protein uup</fullName>
    </submittedName>
</protein>
<dbReference type="Proteomes" id="UP000396862">
    <property type="component" value="Unassembled WGS sequence"/>
</dbReference>
<dbReference type="FunFam" id="3.40.50.300:FF:000011">
    <property type="entry name" value="Putative ABC transporter ATP-binding component"/>
    <property type="match status" value="1"/>
</dbReference>
<dbReference type="Pfam" id="PF12848">
    <property type="entry name" value="ABC_tran_Xtn"/>
    <property type="match status" value="1"/>
</dbReference>
<dbReference type="InterPro" id="IPR051309">
    <property type="entry name" value="ABCF_ATPase"/>
</dbReference>
<evidence type="ECO:0000256" key="6">
    <source>
        <dbReference type="ARBA" id="ARBA00022741"/>
    </source>
</evidence>
<dbReference type="PROSITE" id="PS50893">
    <property type="entry name" value="ABC_TRANSPORTER_2"/>
    <property type="match status" value="2"/>
</dbReference>
<dbReference type="InterPro" id="IPR032524">
    <property type="entry name" value="ABC_tran_C"/>
</dbReference>
<dbReference type="EMBL" id="BLAU01000001">
    <property type="protein sequence ID" value="GET22878.1"/>
    <property type="molecule type" value="Genomic_DNA"/>
</dbReference>
<keyword evidence="5" id="KW-0677">Repeat</keyword>
<evidence type="ECO:0000256" key="12">
    <source>
        <dbReference type="SAM" id="MobiDB-lite"/>
    </source>
</evidence>
<dbReference type="InterPro" id="IPR017871">
    <property type="entry name" value="ABC_transporter-like_CS"/>
</dbReference>
<name>A0A2P8CBM7_9BACT</name>
<reference evidence="15 16" key="1">
    <citation type="submission" date="2018-03" db="EMBL/GenBank/DDBJ databases">
        <title>Genomic Encyclopedia of Archaeal and Bacterial Type Strains, Phase II (KMG-II): from individual species to whole genera.</title>
        <authorList>
            <person name="Goeker M."/>
        </authorList>
    </citation>
    <scope>NUCLEOTIDE SEQUENCE [LARGE SCALE GENOMIC DNA]</scope>
    <source>
        <strain evidence="15 16">DSM 27267</strain>
    </source>
</reference>
<dbReference type="EMBL" id="PYGC01000006">
    <property type="protein sequence ID" value="PSK82376.1"/>
    <property type="molecule type" value="Genomic_DNA"/>
</dbReference>
<feature type="domain" description="ABC transporter" evidence="13">
    <location>
        <begin position="5"/>
        <end position="248"/>
    </location>
</feature>
<keyword evidence="2" id="KW-0963">Cytoplasm</keyword>
<dbReference type="PANTHER" id="PTHR42855">
    <property type="entry name" value="ABC TRANSPORTER ATP-BINDING SUBUNIT"/>
    <property type="match status" value="1"/>
</dbReference>
<evidence type="ECO:0000256" key="7">
    <source>
        <dbReference type="ARBA" id="ARBA00022801"/>
    </source>
</evidence>
<dbReference type="PROSITE" id="PS00211">
    <property type="entry name" value="ABC_TRANSPORTER_1"/>
    <property type="match status" value="1"/>
</dbReference>
<evidence type="ECO:0000313" key="16">
    <source>
        <dbReference type="Proteomes" id="UP000240621"/>
    </source>
</evidence>
<dbReference type="SUPFAM" id="SSF52540">
    <property type="entry name" value="P-loop containing nucleoside triphosphate hydrolases"/>
    <property type="match status" value="2"/>
</dbReference>
<dbReference type="GO" id="GO:0000049">
    <property type="term" value="F:tRNA binding"/>
    <property type="evidence" value="ECO:0007669"/>
    <property type="project" value="UniProtKB-KW"/>
</dbReference>
<evidence type="ECO:0000259" key="13">
    <source>
        <dbReference type="PROSITE" id="PS50893"/>
    </source>
</evidence>
<comment type="similarity">
    <text evidence="1">Belongs to the ABC transporter superfamily. ABCF family. Translational throttle EttA subfamily.</text>
</comment>
<evidence type="ECO:0000256" key="2">
    <source>
        <dbReference type="ARBA" id="ARBA00022490"/>
    </source>
</evidence>
<dbReference type="CDD" id="cd03221">
    <property type="entry name" value="ABCF_EF-3"/>
    <property type="match status" value="2"/>
</dbReference>
<dbReference type="GO" id="GO:0006417">
    <property type="term" value="P:regulation of translation"/>
    <property type="evidence" value="ECO:0007669"/>
    <property type="project" value="UniProtKB-KW"/>
</dbReference>
<accession>A0A2P8CBM7</accession>
<keyword evidence="7" id="KW-0378">Hydrolase</keyword>
<keyword evidence="11" id="KW-0648">Protein biosynthesis</keyword>
<keyword evidence="10" id="KW-0694">RNA-binding</keyword>
<dbReference type="InterPro" id="IPR032781">
    <property type="entry name" value="ABC_tran_Xtn"/>
</dbReference>
<dbReference type="InterPro" id="IPR027417">
    <property type="entry name" value="P-loop_NTPase"/>
</dbReference>
<evidence type="ECO:0000256" key="10">
    <source>
        <dbReference type="ARBA" id="ARBA00022884"/>
    </source>
</evidence>
<dbReference type="FunFam" id="3.40.50.300:FF:000183">
    <property type="entry name" value="ABC transporter ATP-binding protein yjjK"/>
    <property type="match status" value="1"/>
</dbReference>
<feature type="domain" description="ABC transporter" evidence="13">
    <location>
        <begin position="313"/>
        <end position="532"/>
    </location>
</feature>
<reference evidence="14 17" key="2">
    <citation type="submission" date="2019-10" db="EMBL/GenBank/DDBJ databases">
        <title>Prolixibacter strains distinguished by the presence of nitrate reductase genes were adept at nitrate-dependent anaerobic corrosion of metallic iron and carbon steel.</title>
        <authorList>
            <person name="Iino T."/>
            <person name="Shono N."/>
            <person name="Ito K."/>
            <person name="Nakamura R."/>
            <person name="Sueoka K."/>
            <person name="Harayama S."/>
            <person name="Ohkuma M."/>
        </authorList>
    </citation>
    <scope>NUCLEOTIDE SEQUENCE [LARGE SCALE GENOMIC DNA]</scope>
    <source>
        <strain evidence="14 17">MIC1-1</strain>
    </source>
</reference>
<dbReference type="RefSeq" id="WP_106542588.1">
    <property type="nucleotide sequence ID" value="NZ_BLAU01000001.1"/>
</dbReference>
<keyword evidence="6" id="KW-0547">Nucleotide-binding</keyword>
<sequence length="623" mass="72135">MKPYLQVENLTKYWGELALFENINFTISEGQKVALIAKNGTGKSTLMDLIYNINSPSKGSISIANDIRVGYLRQTPDLDPNDTVMQAAFKSSDELVETIRQYEIAVESQNHDLLAEAMEKMNRLNAWDFEVRIKQILTRLKITNFNQRISQLSGGQQKRVALANVLITEPDFLILDEPTNHLDLDMIEWLEKYLGKAKSTLFMVTHDRYFLDRVCDEILELDDQTIYRYKGNYSYYLTKREERIQQQTAEVEKAKNLYRTELEWLRRMPQARGHKAKYRIENAYKLQEKASQGRSDETVELNVQGARLGKKILEVEHLSKSFGDIRILEDFSYKFSRYEKVGIVGENGTGKSTFLNLLTGAIPADSGTIDVGETIKFGYYRQDGINFKPEDRVLDIVKEIAEVIDLGNGQVMTAAQFLNMFLFPPEVQYSFVEKLSGGEKRRLYLCTVLIQNPNFLILDEPTNDLDIMTLNVLEDYLKSFSGCVIIVSHDRFFMDKIVDHLFVFRGEGQIKDFPGNYSDYRDWKEEQDKLERKQEKQEKAEKAKPAKPDKPKPRKLTYKEKIEFEQLETEIAELEKEKASIEEAMNAGNLSPEELVEQSNRHGELQDLLDEKEMRWLELSELA</sequence>
<keyword evidence="9" id="KW-0810">Translation regulation</keyword>
<dbReference type="InterPro" id="IPR037118">
    <property type="entry name" value="Val-tRNA_synth_C_sf"/>
</dbReference>
<dbReference type="InterPro" id="IPR003439">
    <property type="entry name" value="ABC_transporter-like_ATP-bd"/>
</dbReference>
<dbReference type="AlphaFoldDB" id="A0A2P8CBM7"/>
<dbReference type="Gene3D" id="3.40.50.300">
    <property type="entry name" value="P-loop containing nucleotide triphosphate hydrolases"/>
    <property type="match status" value="2"/>
</dbReference>
<feature type="region of interest" description="Disordered" evidence="12">
    <location>
        <begin position="525"/>
        <end position="559"/>
    </location>
</feature>
<keyword evidence="3" id="KW-0820">tRNA-binding</keyword>
<evidence type="ECO:0000313" key="14">
    <source>
        <dbReference type="EMBL" id="GET22878.1"/>
    </source>
</evidence>
<evidence type="ECO:0000256" key="5">
    <source>
        <dbReference type="ARBA" id="ARBA00022737"/>
    </source>
</evidence>
<keyword evidence="17" id="KW-1185">Reference proteome</keyword>
<comment type="caution">
    <text evidence="15">The sequence shown here is derived from an EMBL/GenBank/DDBJ whole genome shotgun (WGS) entry which is preliminary data.</text>
</comment>
<keyword evidence="8 15" id="KW-0067">ATP-binding</keyword>
<dbReference type="Proteomes" id="UP000240621">
    <property type="component" value="Unassembled WGS sequence"/>
</dbReference>
<evidence type="ECO:0000256" key="9">
    <source>
        <dbReference type="ARBA" id="ARBA00022845"/>
    </source>
</evidence>
<dbReference type="Pfam" id="PF00005">
    <property type="entry name" value="ABC_tran"/>
    <property type="match status" value="2"/>
</dbReference>
<keyword evidence="4" id="KW-0699">rRNA-binding</keyword>
<dbReference type="SMART" id="SM00382">
    <property type="entry name" value="AAA"/>
    <property type="match status" value="2"/>
</dbReference>
<dbReference type="PANTHER" id="PTHR42855:SF1">
    <property type="entry name" value="ABC TRANSPORTER DOMAIN-CONTAINING PROTEIN"/>
    <property type="match status" value="1"/>
</dbReference>
<evidence type="ECO:0000256" key="4">
    <source>
        <dbReference type="ARBA" id="ARBA00022730"/>
    </source>
</evidence>
<gene>
    <name evidence="15" type="ORF">CLV93_106120</name>
    <name evidence="14" type="ORF">JCM18694_31240</name>
</gene>
<proteinExistence type="inferred from homology"/>
<dbReference type="Pfam" id="PF16326">
    <property type="entry name" value="ABC_tran_CTD"/>
    <property type="match status" value="1"/>
</dbReference>
<dbReference type="GO" id="GO:0005524">
    <property type="term" value="F:ATP binding"/>
    <property type="evidence" value="ECO:0007669"/>
    <property type="project" value="UniProtKB-KW"/>
</dbReference>
<dbReference type="InterPro" id="IPR003593">
    <property type="entry name" value="AAA+_ATPase"/>
</dbReference>
<evidence type="ECO:0000256" key="1">
    <source>
        <dbReference type="ARBA" id="ARBA00005868"/>
    </source>
</evidence>
<dbReference type="OrthoDB" id="1521973at2"/>
<dbReference type="GO" id="GO:0019843">
    <property type="term" value="F:rRNA binding"/>
    <property type="evidence" value="ECO:0007669"/>
    <property type="project" value="UniProtKB-KW"/>
</dbReference>
<feature type="region of interest" description="Disordered" evidence="12">
    <location>
        <begin position="578"/>
        <end position="603"/>
    </location>
</feature>
<evidence type="ECO:0000313" key="15">
    <source>
        <dbReference type="EMBL" id="PSK82376.1"/>
    </source>
</evidence>
<evidence type="ECO:0000256" key="8">
    <source>
        <dbReference type="ARBA" id="ARBA00022840"/>
    </source>
</evidence>